<comment type="subunit">
    <text evidence="7 8">Homodimer.</text>
</comment>
<keyword evidence="6 7" id="KW-0413">Isomerase</keyword>
<evidence type="ECO:0000256" key="3">
    <source>
        <dbReference type="ARBA" id="ARBA00022432"/>
    </source>
</evidence>
<proteinExistence type="inferred from homology"/>
<dbReference type="PANTHER" id="PTHR21139">
    <property type="entry name" value="TRIOSEPHOSPHATE ISOMERASE"/>
    <property type="match status" value="1"/>
</dbReference>
<feature type="binding site" evidence="7">
    <location>
        <begin position="9"/>
        <end position="11"/>
    </location>
    <ligand>
        <name>substrate</name>
    </ligand>
</feature>
<evidence type="ECO:0000256" key="7">
    <source>
        <dbReference type="HAMAP-Rule" id="MF_00147"/>
    </source>
</evidence>
<comment type="subcellular location">
    <subcellularLocation>
        <location evidence="7 8">Cytoplasm</location>
    </subcellularLocation>
</comment>
<evidence type="ECO:0000256" key="8">
    <source>
        <dbReference type="RuleBase" id="RU363013"/>
    </source>
</evidence>
<dbReference type="Pfam" id="PF00121">
    <property type="entry name" value="TIM"/>
    <property type="match status" value="1"/>
</dbReference>
<dbReference type="EMBL" id="NPDZ01000007">
    <property type="protein sequence ID" value="PJZ72907.1"/>
    <property type="molecule type" value="Genomic_DNA"/>
</dbReference>
<name>A0A2M9ZLI7_9LEPT</name>
<evidence type="ECO:0000256" key="1">
    <source>
        <dbReference type="ARBA" id="ARBA00004680"/>
    </source>
</evidence>
<dbReference type="UniPathway" id="UPA00109">
    <property type="reaction ID" value="UER00189"/>
</dbReference>
<comment type="catalytic activity">
    <reaction evidence="7 8">
        <text>D-glyceraldehyde 3-phosphate = dihydroxyacetone phosphate</text>
        <dbReference type="Rhea" id="RHEA:18585"/>
        <dbReference type="ChEBI" id="CHEBI:57642"/>
        <dbReference type="ChEBI" id="CHEBI:59776"/>
        <dbReference type="EC" id="5.3.1.1"/>
    </reaction>
</comment>
<dbReference type="SUPFAM" id="SSF51351">
    <property type="entry name" value="Triosephosphate isomerase (TIM)"/>
    <property type="match status" value="1"/>
</dbReference>
<dbReference type="Proteomes" id="UP000231990">
    <property type="component" value="Unassembled WGS sequence"/>
</dbReference>
<dbReference type="HAMAP" id="MF_00147_B">
    <property type="entry name" value="TIM_B"/>
    <property type="match status" value="1"/>
</dbReference>
<dbReference type="Gene3D" id="3.20.20.70">
    <property type="entry name" value="Aldolase class I"/>
    <property type="match status" value="1"/>
</dbReference>
<dbReference type="GO" id="GO:0046166">
    <property type="term" value="P:glyceraldehyde-3-phosphate biosynthetic process"/>
    <property type="evidence" value="ECO:0007669"/>
    <property type="project" value="TreeGrafter"/>
</dbReference>
<sequence length="250" mass="26859">MRPKIIAGNWKMNLSEKEAIELAKGIRDQIPGIAKGKQAVIFPSSIHLAAVSRILEGSGVQVGAQNIYPSGLTAMTGETSPDQLSELGISHALVGHSERRQFLAESSDFCNRKISFLVQNGFTAVYCVGETLSEREAGKTFEILGSQIKEGLKSIHSHHFSRIWVAYEPVWAIGTGKVATPKQAQEAHAFIRKEIAGLFQNGIEIANSTPILYGGSVKPDNIKELLSEPDIDGGLVGGASQKIGSYAGLF</sequence>
<reference evidence="11 12" key="1">
    <citation type="submission" date="2017-07" db="EMBL/GenBank/DDBJ databases">
        <title>Leptospira spp. isolated from tropical soils.</title>
        <authorList>
            <person name="Thibeaux R."/>
            <person name="Iraola G."/>
            <person name="Ferres I."/>
            <person name="Bierque E."/>
            <person name="Girault D."/>
            <person name="Soupe-Gilbert M.-E."/>
            <person name="Picardeau M."/>
            <person name="Goarant C."/>
        </authorList>
    </citation>
    <scope>NUCLEOTIDE SEQUENCE [LARGE SCALE GENOMIC DNA]</scope>
    <source>
        <strain evidence="10 12">FH1-B-B1</strain>
        <strain evidence="9 11">FH1-B-C1</strain>
    </source>
</reference>
<keyword evidence="3 7" id="KW-0312">Gluconeogenesis</keyword>
<dbReference type="UniPathway" id="UPA00138"/>
<dbReference type="InterPro" id="IPR035990">
    <property type="entry name" value="TIM_sf"/>
</dbReference>
<dbReference type="GO" id="GO:0005829">
    <property type="term" value="C:cytosol"/>
    <property type="evidence" value="ECO:0007669"/>
    <property type="project" value="TreeGrafter"/>
</dbReference>
<dbReference type="CDD" id="cd00311">
    <property type="entry name" value="TIM"/>
    <property type="match status" value="1"/>
</dbReference>
<dbReference type="GO" id="GO:0004807">
    <property type="term" value="F:triose-phosphate isomerase activity"/>
    <property type="evidence" value="ECO:0007669"/>
    <property type="project" value="UniProtKB-UniRule"/>
</dbReference>
<feature type="binding site" evidence="7">
    <location>
        <position position="216"/>
    </location>
    <ligand>
        <name>substrate</name>
    </ligand>
</feature>
<dbReference type="FunFam" id="3.20.20.70:FF:000016">
    <property type="entry name" value="Triosephosphate isomerase"/>
    <property type="match status" value="1"/>
</dbReference>
<dbReference type="EC" id="5.3.1.1" evidence="7 8"/>
<dbReference type="GO" id="GO:0006094">
    <property type="term" value="P:gluconeogenesis"/>
    <property type="evidence" value="ECO:0007669"/>
    <property type="project" value="UniProtKB-UniRule"/>
</dbReference>
<evidence type="ECO:0000256" key="6">
    <source>
        <dbReference type="ARBA" id="ARBA00023235"/>
    </source>
</evidence>
<dbReference type="PROSITE" id="PS51440">
    <property type="entry name" value="TIM_2"/>
    <property type="match status" value="1"/>
</dbReference>
<dbReference type="RefSeq" id="WP_100713170.1">
    <property type="nucleotide sequence ID" value="NZ_NPDY01000004.1"/>
</dbReference>
<dbReference type="GO" id="GO:0019563">
    <property type="term" value="P:glycerol catabolic process"/>
    <property type="evidence" value="ECO:0007669"/>
    <property type="project" value="TreeGrafter"/>
</dbReference>
<comment type="pathway">
    <text evidence="1 7 8">Carbohydrate degradation; glycolysis; D-glyceraldehyde 3-phosphate from glycerone phosphate: step 1/1.</text>
</comment>
<evidence type="ECO:0000313" key="10">
    <source>
        <dbReference type="EMBL" id="PJZ72907.1"/>
    </source>
</evidence>
<protein>
    <recommendedName>
        <fullName evidence="7 8">Triosephosphate isomerase</fullName>
        <shortName evidence="7">TIM</shortName>
        <shortName evidence="7">TPI</shortName>
        <ecNumber evidence="7 8">5.3.1.1</ecNumber>
    </recommendedName>
    <alternativeName>
        <fullName evidence="7">Triose-phosphate isomerase</fullName>
    </alternativeName>
</protein>
<gene>
    <name evidence="7" type="primary">tpiA</name>
    <name evidence="9" type="ORF">CH360_06270</name>
    <name evidence="10" type="ORF">CH373_12700</name>
</gene>
<feature type="binding site" evidence="7">
    <location>
        <begin position="237"/>
        <end position="238"/>
    </location>
    <ligand>
        <name>substrate</name>
    </ligand>
</feature>
<evidence type="ECO:0000256" key="5">
    <source>
        <dbReference type="ARBA" id="ARBA00023152"/>
    </source>
</evidence>
<dbReference type="AlphaFoldDB" id="A0A2M9ZLI7"/>
<dbReference type="Proteomes" id="UP000231962">
    <property type="component" value="Unassembled WGS sequence"/>
</dbReference>
<organism evidence="10 12">
    <name type="scientific">Leptospira perolatii</name>
    <dbReference type="NCBI Taxonomy" id="2023191"/>
    <lineage>
        <taxon>Bacteria</taxon>
        <taxon>Pseudomonadati</taxon>
        <taxon>Spirochaetota</taxon>
        <taxon>Spirochaetia</taxon>
        <taxon>Leptospirales</taxon>
        <taxon>Leptospiraceae</taxon>
        <taxon>Leptospira</taxon>
    </lineage>
</organism>
<dbReference type="OrthoDB" id="9809429at2"/>
<evidence type="ECO:0000256" key="2">
    <source>
        <dbReference type="ARBA" id="ARBA00007422"/>
    </source>
</evidence>
<keyword evidence="4 7" id="KW-0963">Cytoplasm</keyword>
<dbReference type="InterPro" id="IPR020861">
    <property type="entry name" value="Triosephosphate_isomerase_AS"/>
</dbReference>
<comment type="caution">
    <text evidence="10">The sequence shown here is derived from an EMBL/GenBank/DDBJ whole genome shotgun (WGS) entry which is preliminary data.</text>
</comment>
<feature type="active site" description="Proton acceptor" evidence="7">
    <location>
        <position position="168"/>
    </location>
</feature>
<dbReference type="InterPro" id="IPR022896">
    <property type="entry name" value="TrioseP_Isoase_bac/euk"/>
</dbReference>
<comment type="similarity">
    <text evidence="2 7 8">Belongs to the triosephosphate isomerase family.</text>
</comment>
<dbReference type="GO" id="GO:0006096">
    <property type="term" value="P:glycolytic process"/>
    <property type="evidence" value="ECO:0007669"/>
    <property type="project" value="UniProtKB-UniRule"/>
</dbReference>
<accession>A0A2M9ZLI7</accession>
<dbReference type="InterPro" id="IPR013785">
    <property type="entry name" value="Aldolase_TIM"/>
</dbReference>
<evidence type="ECO:0000313" key="11">
    <source>
        <dbReference type="Proteomes" id="UP000231962"/>
    </source>
</evidence>
<evidence type="ECO:0000313" key="9">
    <source>
        <dbReference type="EMBL" id="PJZ70208.1"/>
    </source>
</evidence>
<feature type="active site" description="Electrophile" evidence="7">
    <location>
        <position position="96"/>
    </location>
</feature>
<evidence type="ECO:0000256" key="4">
    <source>
        <dbReference type="ARBA" id="ARBA00022490"/>
    </source>
</evidence>
<dbReference type="InterPro" id="IPR000652">
    <property type="entry name" value="Triosephosphate_isomerase"/>
</dbReference>
<dbReference type="PANTHER" id="PTHR21139:SF42">
    <property type="entry name" value="TRIOSEPHOSPHATE ISOMERASE"/>
    <property type="match status" value="1"/>
</dbReference>
<evidence type="ECO:0000313" key="12">
    <source>
        <dbReference type="Proteomes" id="UP000231990"/>
    </source>
</evidence>
<keyword evidence="11" id="KW-1185">Reference proteome</keyword>
<dbReference type="NCBIfam" id="TIGR00419">
    <property type="entry name" value="tim"/>
    <property type="match status" value="1"/>
</dbReference>
<feature type="binding site" evidence="7">
    <location>
        <position position="174"/>
    </location>
    <ligand>
        <name>substrate</name>
    </ligand>
</feature>
<keyword evidence="5 7" id="KW-0324">Glycolysis</keyword>
<dbReference type="PROSITE" id="PS00171">
    <property type="entry name" value="TIM_1"/>
    <property type="match status" value="1"/>
</dbReference>
<dbReference type="EMBL" id="NPDY01000004">
    <property type="protein sequence ID" value="PJZ70208.1"/>
    <property type="molecule type" value="Genomic_DNA"/>
</dbReference>
<comment type="function">
    <text evidence="7">Involved in the gluconeogenesis. Catalyzes stereospecifically the conversion of dihydroxyacetone phosphate (DHAP) to D-glyceraldehyde-3-phosphate (G3P).</text>
</comment>
<comment type="pathway">
    <text evidence="7 8">Carbohydrate biosynthesis; gluconeogenesis.</text>
</comment>